<proteinExistence type="predicted"/>
<feature type="region of interest" description="Disordered" evidence="1">
    <location>
        <begin position="66"/>
        <end position="96"/>
    </location>
</feature>
<evidence type="ECO:0000313" key="2">
    <source>
        <dbReference type="EMBL" id="RAL12022.1"/>
    </source>
</evidence>
<feature type="compositionally biased region" description="Basic and acidic residues" evidence="1">
    <location>
        <begin position="80"/>
        <end position="96"/>
    </location>
</feature>
<gene>
    <name evidence="2" type="ORF">BO97DRAFT_452352</name>
</gene>
<dbReference type="OrthoDB" id="4422094at2759"/>
<dbReference type="RefSeq" id="XP_025551176.1">
    <property type="nucleotide sequence ID" value="XM_025699028.1"/>
</dbReference>
<feature type="region of interest" description="Disordered" evidence="1">
    <location>
        <begin position="1"/>
        <end position="24"/>
    </location>
</feature>
<keyword evidence="3" id="KW-1185">Reference proteome</keyword>
<dbReference type="GeneID" id="37203317"/>
<protein>
    <submittedName>
        <fullName evidence="2">Uncharacterized protein</fullName>
    </submittedName>
</protein>
<dbReference type="AlphaFoldDB" id="A0A395HVS3"/>
<reference evidence="2 3" key="1">
    <citation type="submission" date="2018-02" db="EMBL/GenBank/DDBJ databases">
        <title>The genomes of Aspergillus section Nigri reveals drivers in fungal speciation.</title>
        <authorList>
            <consortium name="DOE Joint Genome Institute"/>
            <person name="Vesth T.C."/>
            <person name="Nybo J."/>
            <person name="Theobald S."/>
            <person name="Brandl J."/>
            <person name="Frisvad J.C."/>
            <person name="Nielsen K.F."/>
            <person name="Lyhne E.K."/>
            <person name="Kogle M.E."/>
            <person name="Kuo A."/>
            <person name="Riley R."/>
            <person name="Clum A."/>
            <person name="Nolan M."/>
            <person name="Lipzen A."/>
            <person name="Salamov A."/>
            <person name="Henrissat B."/>
            <person name="Wiebenga A."/>
            <person name="De vries R.P."/>
            <person name="Grigoriev I.V."/>
            <person name="Mortensen U.H."/>
            <person name="Andersen M.R."/>
            <person name="Baker S.E."/>
        </authorList>
    </citation>
    <scope>NUCLEOTIDE SEQUENCE [LARGE SCALE GENOMIC DNA]</scope>
    <source>
        <strain evidence="2 3">CBS 101889</strain>
    </source>
</reference>
<name>A0A395HVS3_ASPHC</name>
<evidence type="ECO:0000256" key="1">
    <source>
        <dbReference type="SAM" id="MobiDB-lite"/>
    </source>
</evidence>
<sequence>MTMIRRKPCPPNATASRSYQLRSRGPVGPEVFKVLDRLKPSKITKTQGYSYNAGIRLRLVPKPASLRPEDSTGSALGSLHHCDRGTKLKDGDGDKEQGTSFSVEQLVYQSLPYKDSPPFVKVQIEVVEKVPLDAFIDAKYIPSDDDAEFQRRAELWQDPAAEDPEANPTDVRHSRKVELTDFFEAVRCDRYRDHTDARMFLFMWLLLDGFPSRQNGTITFLGDGYFPLWPEHAVKHDGVYFEYYVAIWRFIYDRELISAPLALCTCNNERGRAGIARYEIPPLLLQANQNARVASHLAQNRAYVLSLQGWKLTFVKATMSRQDALGLGNPQCLPGKVKVERTTEYNLRDRGQRREALRALMGLFLSFQDRPEFAYALAPDDSYEAL</sequence>
<accession>A0A395HVS3</accession>
<organism evidence="2 3">
    <name type="scientific">Aspergillus homomorphus (strain CBS 101889)</name>
    <dbReference type="NCBI Taxonomy" id="1450537"/>
    <lineage>
        <taxon>Eukaryota</taxon>
        <taxon>Fungi</taxon>
        <taxon>Dikarya</taxon>
        <taxon>Ascomycota</taxon>
        <taxon>Pezizomycotina</taxon>
        <taxon>Eurotiomycetes</taxon>
        <taxon>Eurotiomycetidae</taxon>
        <taxon>Eurotiales</taxon>
        <taxon>Aspergillaceae</taxon>
        <taxon>Aspergillus</taxon>
        <taxon>Aspergillus subgen. Circumdati</taxon>
    </lineage>
</organism>
<dbReference type="VEuPathDB" id="FungiDB:BO97DRAFT_452352"/>
<dbReference type="Proteomes" id="UP000248961">
    <property type="component" value="Unassembled WGS sequence"/>
</dbReference>
<evidence type="ECO:0000313" key="3">
    <source>
        <dbReference type="Proteomes" id="UP000248961"/>
    </source>
</evidence>
<dbReference type="EMBL" id="KZ824285">
    <property type="protein sequence ID" value="RAL12022.1"/>
    <property type="molecule type" value="Genomic_DNA"/>
</dbReference>